<dbReference type="STRING" id="46731.A0A3M6UTZ8"/>
<sequence length="202" mass="21649">MPGLGFLVDFAEVANDCCNGNYLGAGLSLVFGSLNVRDFAYWSTLKDAAKKSAKDSVIQAAKEIAKTGGKKMVGKQVASALAKGGMEQAFTDVFSAATKITFDNLGKTVGLSMISSGGHEVGKTVFGDVFQFLGEPVLENLLKGGAKQTAQSFSHEWMKEAAKRSLAKDFIKYSSKKFAREIKTAGIKGILNTYFNDPFSIF</sequence>
<name>A0A3M6UTZ8_POCDA</name>
<evidence type="ECO:0000313" key="1">
    <source>
        <dbReference type="EMBL" id="RMX57115.1"/>
    </source>
</evidence>
<gene>
    <name evidence="1" type="ORF">pdam_00008227</name>
</gene>
<keyword evidence="2" id="KW-1185">Reference proteome</keyword>
<protein>
    <submittedName>
        <fullName evidence="1">Uncharacterized protein</fullName>
    </submittedName>
</protein>
<organism evidence="1 2">
    <name type="scientific">Pocillopora damicornis</name>
    <name type="common">Cauliflower coral</name>
    <name type="synonym">Millepora damicornis</name>
    <dbReference type="NCBI Taxonomy" id="46731"/>
    <lineage>
        <taxon>Eukaryota</taxon>
        <taxon>Metazoa</taxon>
        <taxon>Cnidaria</taxon>
        <taxon>Anthozoa</taxon>
        <taxon>Hexacorallia</taxon>
        <taxon>Scleractinia</taxon>
        <taxon>Astrocoeniina</taxon>
        <taxon>Pocilloporidae</taxon>
        <taxon>Pocillopora</taxon>
    </lineage>
</organism>
<evidence type="ECO:0000313" key="2">
    <source>
        <dbReference type="Proteomes" id="UP000275408"/>
    </source>
</evidence>
<reference evidence="1 2" key="1">
    <citation type="journal article" date="2018" name="Sci. Rep.">
        <title>Comparative analysis of the Pocillopora damicornis genome highlights role of immune system in coral evolution.</title>
        <authorList>
            <person name="Cunning R."/>
            <person name="Bay R.A."/>
            <person name="Gillette P."/>
            <person name="Baker A.C."/>
            <person name="Traylor-Knowles N."/>
        </authorList>
    </citation>
    <scope>NUCLEOTIDE SEQUENCE [LARGE SCALE GENOMIC DNA]</scope>
    <source>
        <strain evidence="1">RSMAS</strain>
        <tissue evidence="1">Whole animal</tissue>
    </source>
</reference>
<dbReference type="Proteomes" id="UP000275408">
    <property type="component" value="Unassembled WGS sequence"/>
</dbReference>
<comment type="caution">
    <text evidence="1">The sequence shown here is derived from an EMBL/GenBank/DDBJ whole genome shotgun (WGS) entry which is preliminary data.</text>
</comment>
<dbReference type="EMBL" id="RCHS01000744">
    <property type="protein sequence ID" value="RMX57115.1"/>
    <property type="molecule type" value="Genomic_DNA"/>
</dbReference>
<dbReference type="OrthoDB" id="10619928at2759"/>
<proteinExistence type="predicted"/>
<accession>A0A3M6UTZ8</accession>
<dbReference type="AlphaFoldDB" id="A0A3M6UTZ8"/>